<feature type="transmembrane region" description="Helical" evidence="10">
    <location>
        <begin position="197"/>
        <end position="220"/>
    </location>
</feature>
<evidence type="ECO:0000313" key="11">
    <source>
        <dbReference type="EMBL" id="VAW62786.1"/>
    </source>
</evidence>
<dbReference type="PANTHER" id="PTHR43427:SF6">
    <property type="entry name" value="CHLORIDE CHANNEL PROTEIN CLC-E"/>
    <property type="match status" value="1"/>
</dbReference>
<evidence type="ECO:0000256" key="10">
    <source>
        <dbReference type="SAM" id="Phobius"/>
    </source>
</evidence>
<evidence type="ECO:0000256" key="2">
    <source>
        <dbReference type="ARBA" id="ARBA00022448"/>
    </source>
</evidence>
<dbReference type="InterPro" id="IPR001807">
    <property type="entry name" value="ClC"/>
</dbReference>
<dbReference type="AlphaFoldDB" id="A0A3B0Y2Y8"/>
<proteinExistence type="predicted"/>
<evidence type="ECO:0000256" key="1">
    <source>
        <dbReference type="ARBA" id="ARBA00004141"/>
    </source>
</evidence>
<feature type="transmembrane region" description="Helical" evidence="10">
    <location>
        <begin position="267"/>
        <end position="286"/>
    </location>
</feature>
<dbReference type="CDD" id="cd01034">
    <property type="entry name" value="EriC_like"/>
    <property type="match status" value="1"/>
</dbReference>
<dbReference type="GO" id="GO:0005254">
    <property type="term" value="F:chloride channel activity"/>
    <property type="evidence" value="ECO:0007669"/>
    <property type="project" value="UniProtKB-KW"/>
</dbReference>
<feature type="transmembrane region" description="Helical" evidence="10">
    <location>
        <begin position="106"/>
        <end position="128"/>
    </location>
</feature>
<dbReference type="Gene3D" id="1.10.3080.10">
    <property type="entry name" value="Clc chloride channel"/>
    <property type="match status" value="1"/>
</dbReference>
<accession>A0A3B0Y2Y8</accession>
<name>A0A3B0Y2Y8_9ZZZZ</name>
<dbReference type="EMBL" id="UOFH01000227">
    <property type="protein sequence ID" value="VAW62786.1"/>
    <property type="molecule type" value="Genomic_DNA"/>
</dbReference>
<dbReference type="Pfam" id="PF00654">
    <property type="entry name" value="Voltage_CLC"/>
    <property type="match status" value="1"/>
</dbReference>
<dbReference type="PRINTS" id="PR00762">
    <property type="entry name" value="CLCHANNEL"/>
</dbReference>
<feature type="transmembrane region" description="Helical" evidence="10">
    <location>
        <begin position="232"/>
        <end position="255"/>
    </location>
</feature>
<protein>
    <submittedName>
        <fullName evidence="11">Chloride channel protein</fullName>
    </submittedName>
</protein>
<keyword evidence="2" id="KW-0813">Transport</keyword>
<keyword evidence="8" id="KW-0868">Chloride</keyword>
<gene>
    <name evidence="11" type="ORF">MNBD_GAMMA08-2523</name>
</gene>
<dbReference type="InterPro" id="IPR014743">
    <property type="entry name" value="Cl-channel_core"/>
</dbReference>
<keyword evidence="4 10" id="KW-1133">Transmembrane helix</keyword>
<dbReference type="SUPFAM" id="SSF81340">
    <property type="entry name" value="Clc chloride channel"/>
    <property type="match status" value="1"/>
</dbReference>
<evidence type="ECO:0000256" key="5">
    <source>
        <dbReference type="ARBA" id="ARBA00023065"/>
    </source>
</evidence>
<comment type="subcellular location">
    <subcellularLocation>
        <location evidence="1">Membrane</location>
        <topology evidence="1">Multi-pass membrane protein</topology>
    </subcellularLocation>
</comment>
<dbReference type="PANTHER" id="PTHR43427">
    <property type="entry name" value="CHLORIDE CHANNEL PROTEIN CLC-E"/>
    <property type="match status" value="1"/>
</dbReference>
<dbReference type="GO" id="GO:0034707">
    <property type="term" value="C:chloride channel complex"/>
    <property type="evidence" value="ECO:0007669"/>
    <property type="project" value="UniProtKB-KW"/>
</dbReference>
<keyword evidence="5" id="KW-0406">Ion transport</keyword>
<keyword evidence="7" id="KW-0869">Chloride channel</keyword>
<dbReference type="InterPro" id="IPR050368">
    <property type="entry name" value="ClC-type_chloride_channel"/>
</dbReference>
<evidence type="ECO:0000256" key="4">
    <source>
        <dbReference type="ARBA" id="ARBA00022989"/>
    </source>
</evidence>
<reference evidence="11" key="1">
    <citation type="submission" date="2018-06" db="EMBL/GenBank/DDBJ databases">
        <authorList>
            <person name="Zhirakovskaya E."/>
        </authorList>
    </citation>
    <scope>NUCLEOTIDE SEQUENCE</scope>
</reference>
<feature type="transmembrane region" description="Helical" evidence="10">
    <location>
        <begin position="20"/>
        <end position="38"/>
    </location>
</feature>
<evidence type="ECO:0000256" key="9">
    <source>
        <dbReference type="ARBA" id="ARBA00023303"/>
    </source>
</evidence>
<organism evidence="11">
    <name type="scientific">hydrothermal vent metagenome</name>
    <dbReference type="NCBI Taxonomy" id="652676"/>
    <lineage>
        <taxon>unclassified sequences</taxon>
        <taxon>metagenomes</taxon>
        <taxon>ecological metagenomes</taxon>
    </lineage>
</organism>
<evidence type="ECO:0000256" key="7">
    <source>
        <dbReference type="ARBA" id="ARBA00023173"/>
    </source>
</evidence>
<feature type="transmembrane region" description="Helical" evidence="10">
    <location>
        <begin position="159"/>
        <end position="185"/>
    </location>
</feature>
<keyword evidence="9" id="KW-0407">Ion channel</keyword>
<evidence type="ECO:0000256" key="6">
    <source>
        <dbReference type="ARBA" id="ARBA00023136"/>
    </source>
</evidence>
<evidence type="ECO:0000256" key="8">
    <source>
        <dbReference type="ARBA" id="ARBA00023214"/>
    </source>
</evidence>
<feature type="transmembrane region" description="Helical" evidence="10">
    <location>
        <begin position="360"/>
        <end position="386"/>
    </location>
</feature>
<feature type="transmembrane region" description="Helical" evidence="10">
    <location>
        <begin position="58"/>
        <end position="75"/>
    </location>
</feature>
<keyword evidence="6 10" id="KW-0472">Membrane</keyword>
<keyword evidence="3 10" id="KW-0812">Transmembrane</keyword>
<sequence>MKKHIKHSGRWLISHKDWKANLIFMLGGSVVGLVAVFMAVTSEWANHTFFSMVEKNQYLPFIVSPLGLILIVFLTRKYFPGAEGSGIPQVVATLELGHEKERSILLTLRIAFGKVMLCIVGLLSGASIGREGPTVHVGAAIMFSLRRFVRFREYDMERVLIIAGGAAGVSAAFNTPLAGIVFAIEELSRSFEVRTRGLMLAGVMVAAIVAIAILGNHTYFGSTSATIELDNAMVPVLVCGIVCGLLGGIFSLMLIHGSKRISPFRNNNPYVVAGLCGLGIAIIGYYSGHLTYGSGYDEAKAIMDNTGEIGANYGYLKLLATVVSYLSGIPGGIFAPSLASGAGIGVHIAQWLIDYPYGAIILFSMVGYFAGVVQAPITAFVIVMEMTDQHELILPLMVTAFIATGISKSICKTPIYSTLADNFLPEDKKIFGKK</sequence>
<evidence type="ECO:0000256" key="3">
    <source>
        <dbReference type="ARBA" id="ARBA00022692"/>
    </source>
</evidence>